<feature type="domain" description="HECT" evidence="3">
    <location>
        <begin position="127"/>
        <end position="492"/>
    </location>
</feature>
<reference evidence="4 5" key="1">
    <citation type="submission" date="2021-07" db="EMBL/GenBank/DDBJ databases">
        <authorList>
            <person name="Imarazene B."/>
            <person name="Zahm M."/>
            <person name="Klopp C."/>
            <person name="Cabau C."/>
            <person name="Beille S."/>
            <person name="Jouanno E."/>
            <person name="Castinel A."/>
            <person name="Lluch J."/>
            <person name="Gil L."/>
            <person name="Kuchtly C."/>
            <person name="Lopez Roques C."/>
            <person name="Donnadieu C."/>
            <person name="Parrinello H."/>
            <person name="Journot L."/>
            <person name="Du K."/>
            <person name="Schartl M."/>
            <person name="Retaux S."/>
            <person name="Guiguen Y."/>
        </authorList>
    </citation>
    <scope>NUCLEOTIDE SEQUENCE [LARGE SCALE GENOMIC DNA]</scope>
    <source>
        <strain evidence="4">Pach_M1</strain>
        <tissue evidence="4">Testis</tissue>
    </source>
</reference>
<evidence type="ECO:0000313" key="5">
    <source>
        <dbReference type="Proteomes" id="UP000752171"/>
    </source>
</evidence>
<sequence>MIGQATIYIRPLQQDLPLDSEGAHRASGPVISCLTCQRGVLFSEMKVHRDICIGTSVQESDRDGEESHGEAYVREPDVVSESFPVRPESAGTSVASAVVVTDSEEFEHRASDCEWGLIENPAQASKVFKESLLMEHASGKPLKLKMDMRDTEEDRERALLSFYKQQREWACPLQCALDGDAAVGQGVVRYFLTTIISKLQFGFSLNLGGTGRTLLFEGQPDHLVPATSEALIESNLFQVAGRMLAHSFLHDGPCVTGLSPAIIHVLFNGDPEIATIVTEDCPDLHIRSIIEMLETEELTQEQEDTVSNLSMSWDLPAVTKTNRRWLQNKLLVHAVIGRAKRQIKQLRKGLKDVMVWPFLISRPDVVPLLFPRTGEMLYTPQLLLEKIIWPVGDSDDDDDDEFDVETTCRITGFLRLFIETASPRKLAELLKFWVGWELLPCELKVELSRGSFPTSTTCFETLKLPVHFKTYTDFEAAIVASINSTNTGFGLV</sequence>
<evidence type="ECO:0000256" key="1">
    <source>
        <dbReference type="ARBA" id="ARBA00022679"/>
    </source>
</evidence>
<evidence type="ECO:0000313" key="4">
    <source>
        <dbReference type="EMBL" id="KAG9283526.1"/>
    </source>
</evidence>
<dbReference type="Gene3D" id="3.30.2410.10">
    <property type="entry name" value="Hect, E3 ligase catalytic domain"/>
    <property type="match status" value="1"/>
</dbReference>
<dbReference type="InterPro" id="IPR000569">
    <property type="entry name" value="HECT_dom"/>
</dbReference>
<dbReference type="Gene3D" id="3.90.1750.10">
    <property type="entry name" value="Hect, E3 ligase catalytic domains"/>
    <property type="match status" value="1"/>
</dbReference>
<keyword evidence="2" id="KW-0833">Ubl conjugation pathway</keyword>
<dbReference type="GO" id="GO:0004842">
    <property type="term" value="F:ubiquitin-protein transferase activity"/>
    <property type="evidence" value="ECO:0007669"/>
    <property type="project" value="InterPro"/>
</dbReference>
<evidence type="ECO:0000256" key="2">
    <source>
        <dbReference type="ARBA" id="ARBA00022786"/>
    </source>
</evidence>
<dbReference type="SUPFAM" id="SSF56204">
    <property type="entry name" value="Hect, E3 ligase catalytic domain"/>
    <property type="match status" value="1"/>
</dbReference>
<keyword evidence="1" id="KW-0808">Transferase</keyword>
<dbReference type="Pfam" id="PF00632">
    <property type="entry name" value="HECT"/>
    <property type="match status" value="1"/>
</dbReference>
<dbReference type="EMBL" id="JAICCE010000001">
    <property type="protein sequence ID" value="KAG9283526.1"/>
    <property type="molecule type" value="Genomic_DNA"/>
</dbReference>
<dbReference type="AlphaFoldDB" id="A0A8T2MQ16"/>
<proteinExistence type="predicted"/>
<dbReference type="SMART" id="SM00119">
    <property type="entry name" value="HECTc"/>
    <property type="match status" value="1"/>
</dbReference>
<comment type="caution">
    <text evidence="4">The sequence shown here is derived from an EMBL/GenBank/DDBJ whole genome shotgun (WGS) entry which is preliminary data.</text>
</comment>
<name>A0A8T2MQ16_ASTMX</name>
<dbReference type="Proteomes" id="UP000752171">
    <property type="component" value="Unassembled WGS sequence"/>
</dbReference>
<organism evidence="4 5">
    <name type="scientific">Astyanax mexicanus</name>
    <name type="common">Blind cave fish</name>
    <name type="synonym">Astyanax fasciatus mexicanus</name>
    <dbReference type="NCBI Taxonomy" id="7994"/>
    <lineage>
        <taxon>Eukaryota</taxon>
        <taxon>Metazoa</taxon>
        <taxon>Chordata</taxon>
        <taxon>Craniata</taxon>
        <taxon>Vertebrata</taxon>
        <taxon>Euteleostomi</taxon>
        <taxon>Actinopterygii</taxon>
        <taxon>Neopterygii</taxon>
        <taxon>Teleostei</taxon>
        <taxon>Ostariophysi</taxon>
        <taxon>Characiformes</taxon>
        <taxon>Characoidei</taxon>
        <taxon>Acestrorhamphidae</taxon>
        <taxon>Acestrorhamphinae</taxon>
        <taxon>Astyanax</taxon>
    </lineage>
</organism>
<protein>
    <recommendedName>
        <fullName evidence="3">HECT domain-containing protein</fullName>
    </recommendedName>
</protein>
<dbReference type="InterPro" id="IPR035983">
    <property type="entry name" value="Hect_E3_ubiquitin_ligase"/>
</dbReference>
<evidence type="ECO:0000259" key="3">
    <source>
        <dbReference type="SMART" id="SM00119"/>
    </source>
</evidence>
<accession>A0A8T2MQ16</accession>
<gene>
    <name evidence="4" type="ORF">AMEX_G2298</name>
</gene>